<reference evidence="3 4" key="2">
    <citation type="submission" date="2017-10" db="EMBL/GenBank/DDBJ databases">
        <title>Extensive intraspecific genome diversity in a model arbuscular mycorrhizal fungus.</title>
        <authorList>
            <person name="Chen E.C.H."/>
            <person name="Morin E."/>
            <person name="Baudet D."/>
            <person name="Noel J."/>
            <person name="Ndikumana S."/>
            <person name="Charron P."/>
            <person name="St-Onge C."/>
            <person name="Giorgi J."/>
            <person name="Grigoriev I.V."/>
            <person name="Roux C."/>
            <person name="Martin F.M."/>
            <person name="Corradi N."/>
        </authorList>
    </citation>
    <scope>NUCLEOTIDE SEQUENCE [LARGE SCALE GENOMIC DNA]</scope>
    <source>
        <strain evidence="3 4">C2</strain>
    </source>
</reference>
<evidence type="ECO:0000313" key="3">
    <source>
        <dbReference type="EMBL" id="PKK70153.1"/>
    </source>
</evidence>
<dbReference type="VEuPathDB" id="FungiDB:RhiirA1_488911"/>
<dbReference type="InterPro" id="IPR046700">
    <property type="entry name" value="DUF6570"/>
</dbReference>
<reference evidence="3 4" key="1">
    <citation type="submission" date="2016-04" db="EMBL/GenBank/DDBJ databases">
        <title>Genome analyses suggest a sexual origin of heterokaryosis in a supposedly ancient asexual fungus.</title>
        <authorList>
            <person name="Ropars J."/>
            <person name="Sedzielewska K."/>
            <person name="Noel J."/>
            <person name="Charron P."/>
            <person name="Farinelli L."/>
            <person name="Marton T."/>
            <person name="Kruger M."/>
            <person name="Pelin A."/>
            <person name="Brachmann A."/>
            <person name="Corradi N."/>
        </authorList>
    </citation>
    <scope>NUCLEOTIDE SEQUENCE [LARGE SCALE GENOMIC DNA]</scope>
    <source>
        <strain evidence="3 4">C2</strain>
    </source>
</reference>
<dbReference type="AlphaFoldDB" id="A0A2N1N8D3"/>
<evidence type="ECO:0000259" key="2">
    <source>
        <dbReference type="Pfam" id="PF20209"/>
    </source>
</evidence>
<dbReference type="Pfam" id="PF20209">
    <property type="entry name" value="DUF6570"/>
    <property type="match status" value="1"/>
</dbReference>
<accession>A0A2N1N8D3</accession>
<feature type="compositionally biased region" description="Basic and acidic residues" evidence="1">
    <location>
        <begin position="25"/>
        <end position="52"/>
    </location>
</feature>
<proteinExistence type="predicted"/>
<dbReference type="VEuPathDB" id="FungiDB:FUN_003048"/>
<evidence type="ECO:0000313" key="4">
    <source>
        <dbReference type="Proteomes" id="UP000233469"/>
    </source>
</evidence>
<gene>
    <name evidence="3" type="ORF">RhiirC2_850160</name>
</gene>
<name>A0A2N1N8D3_9GLOM</name>
<dbReference type="EMBL" id="LLXL01000650">
    <property type="protein sequence ID" value="PKK70153.1"/>
    <property type="molecule type" value="Genomic_DNA"/>
</dbReference>
<feature type="domain" description="DUF6570" evidence="2">
    <location>
        <begin position="145"/>
        <end position="205"/>
    </location>
</feature>
<feature type="region of interest" description="Disordered" evidence="1">
    <location>
        <begin position="19"/>
        <end position="66"/>
    </location>
</feature>
<comment type="caution">
    <text evidence="3">The sequence shown here is derived from an EMBL/GenBank/DDBJ whole genome shotgun (WGS) entry which is preliminary data.</text>
</comment>
<sequence>MIPQFIPYNPNQVPSKAEVEEYDANNEKMKSRLAKEDKTKRAEVDKPVDRPKNYWVIDGGENETPDQWQQRLERDRMSKRIKRASENAQQREKRLSNNRIDKLSNNLCPVCNECFPSIKIVQGERHHCHMERNEVKKFSAKKLDDVQEFATHLPHRPSSLDVLAVHHCSSDVRAFKDFNVRRSVVSCALYWLRNNNHYHSNIDIDK</sequence>
<dbReference type="Proteomes" id="UP000233469">
    <property type="component" value="Unassembled WGS sequence"/>
</dbReference>
<dbReference type="VEuPathDB" id="FungiDB:RhiirA1_534204"/>
<dbReference type="VEuPathDB" id="FungiDB:RhiirFUN_023859"/>
<evidence type="ECO:0000256" key="1">
    <source>
        <dbReference type="SAM" id="MobiDB-lite"/>
    </source>
</evidence>
<protein>
    <recommendedName>
        <fullName evidence="2">DUF6570 domain-containing protein</fullName>
    </recommendedName>
</protein>
<organism evidence="3 4">
    <name type="scientific">Rhizophagus irregularis</name>
    <dbReference type="NCBI Taxonomy" id="588596"/>
    <lineage>
        <taxon>Eukaryota</taxon>
        <taxon>Fungi</taxon>
        <taxon>Fungi incertae sedis</taxon>
        <taxon>Mucoromycota</taxon>
        <taxon>Glomeromycotina</taxon>
        <taxon>Glomeromycetes</taxon>
        <taxon>Glomerales</taxon>
        <taxon>Glomeraceae</taxon>
        <taxon>Rhizophagus</taxon>
    </lineage>
</organism>